<dbReference type="Proteomes" id="UP000295560">
    <property type="component" value="Unassembled WGS sequence"/>
</dbReference>
<dbReference type="Pfam" id="PF13349">
    <property type="entry name" value="DUF4097"/>
    <property type="match status" value="1"/>
</dbReference>
<protein>
    <submittedName>
        <fullName evidence="2">Putative adhesin</fullName>
    </submittedName>
</protein>
<evidence type="ECO:0000259" key="1">
    <source>
        <dbReference type="Pfam" id="PF13349"/>
    </source>
</evidence>
<reference evidence="2 3" key="1">
    <citation type="submission" date="2019-03" db="EMBL/GenBank/DDBJ databases">
        <title>Sequencing the genomes of 1000 actinobacteria strains.</title>
        <authorList>
            <person name="Klenk H.-P."/>
        </authorList>
    </citation>
    <scope>NUCLEOTIDE SEQUENCE [LARGE SCALE GENOMIC DNA]</scope>
    <source>
        <strain evidence="2 3">DSM 44969</strain>
    </source>
</reference>
<evidence type="ECO:0000313" key="2">
    <source>
        <dbReference type="EMBL" id="TCK21441.1"/>
    </source>
</evidence>
<organism evidence="2 3">
    <name type="scientific">Pseudonocardia endophytica</name>
    <dbReference type="NCBI Taxonomy" id="401976"/>
    <lineage>
        <taxon>Bacteria</taxon>
        <taxon>Bacillati</taxon>
        <taxon>Actinomycetota</taxon>
        <taxon>Actinomycetes</taxon>
        <taxon>Pseudonocardiales</taxon>
        <taxon>Pseudonocardiaceae</taxon>
        <taxon>Pseudonocardia</taxon>
    </lineage>
</organism>
<dbReference type="EMBL" id="SMFZ01000002">
    <property type="protein sequence ID" value="TCK21441.1"/>
    <property type="molecule type" value="Genomic_DNA"/>
</dbReference>
<feature type="domain" description="DUF4097" evidence="1">
    <location>
        <begin position="36"/>
        <end position="214"/>
    </location>
</feature>
<dbReference type="InterPro" id="IPR025164">
    <property type="entry name" value="Toastrack_DUF4097"/>
</dbReference>
<dbReference type="PANTHER" id="PTHR34094">
    <property type="match status" value="1"/>
</dbReference>
<comment type="caution">
    <text evidence="2">The sequence shown here is derived from an EMBL/GenBank/DDBJ whole genome shotgun (WGS) entry which is preliminary data.</text>
</comment>
<name>A0A4R1HK88_PSEEN</name>
<dbReference type="PANTHER" id="PTHR34094:SF1">
    <property type="entry name" value="PROTEIN FAM185A"/>
    <property type="match status" value="1"/>
</dbReference>
<sequence>MSTFDTPGPITATVELPIGELHVVASDRTDTVVDVRSNAEDRKQAEDVRVELVGDELRVTGPTLGLLQKLTPKTPGRSLEVEIALPAGSSLTARSGYGGIRAEGRLGACAVHTKYGDVRIDDARSATLSVGYGLVRVNGTVDGDADLTADHGGVQVKRVGGAASIRSKHGAIHADEIGGDAQLTGGYGDIDIDDAQSDVRVRTTYGNVRLGRVARGEVSLTNSHGRMDVGIAGTSAAWLDVDTTGRFSNDLSPRDDPDGFAETVSVHARSQDGAIVIRRA</sequence>
<dbReference type="OrthoDB" id="3252095at2"/>
<gene>
    <name evidence="2" type="ORF">EV378_5427</name>
</gene>
<dbReference type="AlphaFoldDB" id="A0A4R1HK88"/>
<keyword evidence="3" id="KW-1185">Reference proteome</keyword>
<proteinExistence type="predicted"/>
<accession>A0A4R1HK88</accession>
<dbReference type="RefSeq" id="WP_132430191.1">
    <property type="nucleotide sequence ID" value="NZ_SMFZ01000002.1"/>
</dbReference>
<evidence type="ECO:0000313" key="3">
    <source>
        <dbReference type="Proteomes" id="UP000295560"/>
    </source>
</evidence>